<sequence length="257" mass="28785">MRKILVWSLIACMGWLSITLLTGFVGREDPSSAAHRLEQLWQASSSLKTNSMKWTVKINGEIASPNYKQQFLDQVSTLKKMFHMPDMTVTTAHGKFTATSNWNDQGNTIHWMAVQRDGDRMYWVVQFESSTNEVTPVEQTYANLRNVQGKVEKALHAANMTYQWNGTVQGEAVRNGEDLVEATVKRVEGQMAKQAKLTVKETYADVSTYSASYAAPMLGKGIMSGNQEINMQIAAHRISGTNKERVSIGLPLITIEY</sequence>
<gene>
    <name evidence="1" type="ORF">BVG16_04190</name>
</gene>
<dbReference type="InterPro" id="IPR036209">
    <property type="entry name" value="YwmB-like_sf"/>
</dbReference>
<comment type="caution">
    <text evidence="1">The sequence shown here is derived from an EMBL/GenBank/DDBJ whole genome shotgun (WGS) entry which is preliminary data.</text>
</comment>
<evidence type="ECO:0008006" key="3">
    <source>
        <dbReference type="Google" id="ProtNLM"/>
    </source>
</evidence>
<dbReference type="InterPro" id="IPR014794">
    <property type="entry name" value="DUF1779"/>
</dbReference>
<keyword evidence="2" id="KW-1185">Reference proteome</keyword>
<dbReference type="Gene3D" id="3.30.360.40">
    <property type="entry name" value="YwmB-like"/>
    <property type="match status" value="1"/>
</dbReference>
<dbReference type="SUPFAM" id="SSF143842">
    <property type="entry name" value="YwmB-like"/>
    <property type="match status" value="1"/>
</dbReference>
<dbReference type="STRING" id="1324314.BVG16_04190"/>
<dbReference type="RefSeq" id="WP_078497303.1">
    <property type="nucleotide sequence ID" value="NZ_MSZX01000002.1"/>
</dbReference>
<organism evidence="1 2">
    <name type="scientific">Paenibacillus selenitireducens</name>
    <dbReference type="NCBI Taxonomy" id="1324314"/>
    <lineage>
        <taxon>Bacteria</taxon>
        <taxon>Bacillati</taxon>
        <taxon>Bacillota</taxon>
        <taxon>Bacilli</taxon>
        <taxon>Bacillales</taxon>
        <taxon>Paenibacillaceae</taxon>
        <taxon>Paenibacillus</taxon>
    </lineage>
</organism>
<reference evidence="1 2" key="1">
    <citation type="submission" date="2017-01" db="EMBL/GenBank/DDBJ databases">
        <title>Genome analysis of Paenibacillus selenitrireducens ES3-24.</title>
        <authorList>
            <person name="Xu D."/>
            <person name="Yao R."/>
            <person name="Zheng S."/>
        </authorList>
    </citation>
    <scope>NUCLEOTIDE SEQUENCE [LARGE SCALE GENOMIC DNA]</scope>
    <source>
        <strain evidence="1 2">ES3-24</strain>
    </source>
</reference>
<dbReference type="Pfam" id="PF08680">
    <property type="entry name" value="DUF1779"/>
    <property type="match status" value="1"/>
</dbReference>
<dbReference type="EMBL" id="MSZX01000002">
    <property type="protein sequence ID" value="OPA79960.1"/>
    <property type="molecule type" value="Genomic_DNA"/>
</dbReference>
<protein>
    <recommendedName>
        <fullName evidence="3">TATA-box binding protein</fullName>
    </recommendedName>
</protein>
<dbReference type="OrthoDB" id="2660768at2"/>
<evidence type="ECO:0000313" key="1">
    <source>
        <dbReference type="EMBL" id="OPA79960.1"/>
    </source>
</evidence>
<dbReference type="AlphaFoldDB" id="A0A1T2XJA3"/>
<proteinExistence type="predicted"/>
<evidence type="ECO:0000313" key="2">
    <source>
        <dbReference type="Proteomes" id="UP000190188"/>
    </source>
</evidence>
<dbReference type="Proteomes" id="UP000190188">
    <property type="component" value="Unassembled WGS sequence"/>
</dbReference>
<accession>A0A1T2XJA3</accession>
<name>A0A1T2XJA3_9BACL</name>